<gene>
    <name evidence="1" type="ORF">EVAR_51304_1</name>
</gene>
<dbReference type="Proteomes" id="UP000299102">
    <property type="component" value="Unassembled WGS sequence"/>
</dbReference>
<proteinExistence type="predicted"/>
<evidence type="ECO:0000313" key="2">
    <source>
        <dbReference type="Proteomes" id="UP000299102"/>
    </source>
</evidence>
<keyword evidence="2" id="KW-1185">Reference proteome</keyword>
<name>A0A4C1XVF7_EUMVA</name>
<organism evidence="1 2">
    <name type="scientific">Eumeta variegata</name>
    <name type="common">Bagworm moth</name>
    <name type="synonym">Eumeta japonica</name>
    <dbReference type="NCBI Taxonomy" id="151549"/>
    <lineage>
        <taxon>Eukaryota</taxon>
        <taxon>Metazoa</taxon>
        <taxon>Ecdysozoa</taxon>
        <taxon>Arthropoda</taxon>
        <taxon>Hexapoda</taxon>
        <taxon>Insecta</taxon>
        <taxon>Pterygota</taxon>
        <taxon>Neoptera</taxon>
        <taxon>Endopterygota</taxon>
        <taxon>Lepidoptera</taxon>
        <taxon>Glossata</taxon>
        <taxon>Ditrysia</taxon>
        <taxon>Tineoidea</taxon>
        <taxon>Psychidae</taxon>
        <taxon>Oiketicinae</taxon>
        <taxon>Eumeta</taxon>
    </lineage>
</organism>
<protein>
    <submittedName>
        <fullName evidence="1">Uncharacterized protein</fullName>
    </submittedName>
</protein>
<evidence type="ECO:0000313" key="1">
    <source>
        <dbReference type="EMBL" id="GBP66135.1"/>
    </source>
</evidence>
<reference evidence="1 2" key="1">
    <citation type="journal article" date="2019" name="Commun. Biol.">
        <title>The bagworm genome reveals a unique fibroin gene that provides high tensile strength.</title>
        <authorList>
            <person name="Kono N."/>
            <person name="Nakamura H."/>
            <person name="Ohtoshi R."/>
            <person name="Tomita M."/>
            <person name="Numata K."/>
            <person name="Arakawa K."/>
        </authorList>
    </citation>
    <scope>NUCLEOTIDE SEQUENCE [LARGE SCALE GENOMIC DNA]</scope>
</reference>
<dbReference type="EMBL" id="BGZK01000948">
    <property type="protein sequence ID" value="GBP66135.1"/>
    <property type="molecule type" value="Genomic_DNA"/>
</dbReference>
<comment type="caution">
    <text evidence="1">The sequence shown here is derived from an EMBL/GenBank/DDBJ whole genome shotgun (WGS) entry which is preliminary data.</text>
</comment>
<dbReference type="AlphaFoldDB" id="A0A4C1XVF7"/>
<sequence length="123" mass="13990">MPNKYPLQPQISDVNPYPASNFRILKNKEVFMTRMITLIFNIKIQGSISRKTSRLSGEERLISVEVWVRLSPEKNHWVCHTRTEKPFFKRVFDFSATPGILGGVSAPRTEAAGSFPRVHCIGS</sequence>
<accession>A0A4C1XVF7</accession>